<keyword evidence="1" id="KW-0472">Membrane</keyword>
<keyword evidence="1" id="KW-1133">Transmembrane helix</keyword>
<feature type="transmembrane region" description="Helical" evidence="1">
    <location>
        <begin position="6"/>
        <end position="30"/>
    </location>
</feature>
<dbReference type="Proteomes" id="UP000198462">
    <property type="component" value="Unassembled WGS sequence"/>
</dbReference>
<gene>
    <name evidence="2" type="ORF">B5C34_14500</name>
</gene>
<evidence type="ECO:0000256" key="1">
    <source>
        <dbReference type="SAM" id="Phobius"/>
    </source>
</evidence>
<proteinExistence type="predicted"/>
<feature type="transmembrane region" description="Helical" evidence="1">
    <location>
        <begin position="123"/>
        <end position="142"/>
    </location>
</feature>
<name>A0A219B2E9_9SPHN</name>
<keyword evidence="3" id="KW-1185">Reference proteome</keyword>
<organism evidence="2 3">
    <name type="scientific">Pacificimonas flava</name>
    <dbReference type="NCBI Taxonomy" id="1234595"/>
    <lineage>
        <taxon>Bacteria</taxon>
        <taxon>Pseudomonadati</taxon>
        <taxon>Pseudomonadota</taxon>
        <taxon>Alphaproteobacteria</taxon>
        <taxon>Sphingomonadales</taxon>
        <taxon>Sphingosinicellaceae</taxon>
        <taxon>Pacificimonas</taxon>
    </lineage>
</organism>
<accession>A0A219B2E9</accession>
<dbReference type="OrthoDB" id="7188556at2"/>
<feature type="transmembrane region" description="Helical" evidence="1">
    <location>
        <begin position="37"/>
        <end position="55"/>
    </location>
</feature>
<protein>
    <submittedName>
        <fullName evidence="2">Uncharacterized protein</fullName>
    </submittedName>
</protein>
<sequence length="150" mass="16565">MTGGVLVSLFLTAMFWLFVVGIGIAAFRLGGREERRVFLLLLFTVFASVAVRIAGREDFEAISLGVFIADLVLLAVLVWVVARSPRYFPIWTMAFHLSAVLSHLARLATPDLPPVAYALGEGFWGYPVFATILIGCAEVRLLRRMNLPIP</sequence>
<reference evidence="3" key="1">
    <citation type="submission" date="2017-05" db="EMBL/GenBank/DDBJ databases">
        <authorList>
            <person name="Lin X."/>
        </authorList>
    </citation>
    <scope>NUCLEOTIDE SEQUENCE [LARGE SCALE GENOMIC DNA]</scope>
    <source>
        <strain evidence="3">JLT2012</strain>
    </source>
</reference>
<feature type="transmembrane region" description="Helical" evidence="1">
    <location>
        <begin position="61"/>
        <end position="81"/>
    </location>
</feature>
<keyword evidence="1" id="KW-0812">Transmembrane</keyword>
<dbReference type="EMBL" id="NFZT01000003">
    <property type="protein sequence ID" value="OWV31979.1"/>
    <property type="molecule type" value="Genomic_DNA"/>
</dbReference>
<dbReference type="RefSeq" id="WP_088713519.1">
    <property type="nucleotide sequence ID" value="NZ_NFZT01000003.1"/>
</dbReference>
<evidence type="ECO:0000313" key="3">
    <source>
        <dbReference type="Proteomes" id="UP000198462"/>
    </source>
</evidence>
<dbReference type="AlphaFoldDB" id="A0A219B2E9"/>
<evidence type="ECO:0000313" key="2">
    <source>
        <dbReference type="EMBL" id="OWV31979.1"/>
    </source>
</evidence>
<comment type="caution">
    <text evidence="2">The sequence shown here is derived from an EMBL/GenBank/DDBJ whole genome shotgun (WGS) entry which is preliminary data.</text>
</comment>